<name>A0A7N0VCW2_KALFE</name>
<dbReference type="EnsemblPlants" id="Kaladp0536s0004.1.v1.1">
    <property type="protein sequence ID" value="Kaladp0536s0004.1.v1.1"/>
    <property type="gene ID" value="Kaladp0536s0004.v1.1"/>
</dbReference>
<feature type="region of interest" description="Disordered" evidence="1">
    <location>
        <begin position="95"/>
        <end position="117"/>
    </location>
</feature>
<dbReference type="Gramene" id="Kaladp0536s0004.1.v1.1">
    <property type="protein sequence ID" value="Kaladp0536s0004.1.v1.1"/>
    <property type="gene ID" value="Kaladp0536s0004.v1.1"/>
</dbReference>
<feature type="compositionally biased region" description="Basic and acidic residues" evidence="1">
    <location>
        <begin position="163"/>
        <end position="179"/>
    </location>
</feature>
<protein>
    <submittedName>
        <fullName evidence="2">Uncharacterized protein</fullName>
    </submittedName>
</protein>
<feature type="region of interest" description="Disordered" evidence="1">
    <location>
        <begin position="145"/>
        <end position="179"/>
    </location>
</feature>
<evidence type="ECO:0000256" key="1">
    <source>
        <dbReference type="SAM" id="MobiDB-lite"/>
    </source>
</evidence>
<accession>A0A7N0VCW2</accession>
<reference evidence="2" key="1">
    <citation type="submission" date="2021-01" db="UniProtKB">
        <authorList>
            <consortium name="EnsemblPlants"/>
        </authorList>
    </citation>
    <scope>IDENTIFICATION</scope>
</reference>
<organism evidence="2 3">
    <name type="scientific">Kalanchoe fedtschenkoi</name>
    <name type="common">Lavender scallops</name>
    <name type="synonym">South American air plant</name>
    <dbReference type="NCBI Taxonomy" id="63787"/>
    <lineage>
        <taxon>Eukaryota</taxon>
        <taxon>Viridiplantae</taxon>
        <taxon>Streptophyta</taxon>
        <taxon>Embryophyta</taxon>
        <taxon>Tracheophyta</taxon>
        <taxon>Spermatophyta</taxon>
        <taxon>Magnoliopsida</taxon>
        <taxon>eudicotyledons</taxon>
        <taxon>Gunneridae</taxon>
        <taxon>Pentapetalae</taxon>
        <taxon>Saxifragales</taxon>
        <taxon>Crassulaceae</taxon>
        <taxon>Kalanchoe</taxon>
    </lineage>
</organism>
<feature type="region of interest" description="Disordered" evidence="1">
    <location>
        <begin position="261"/>
        <end position="281"/>
    </location>
</feature>
<proteinExistence type="predicted"/>
<feature type="region of interest" description="Disordered" evidence="1">
    <location>
        <begin position="322"/>
        <end position="362"/>
    </location>
</feature>
<feature type="compositionally biased region" description="Polar residues" evidence="1">
    <location>
        <begin position="326"/>
        <end position="339"/>
    </location>
</feature>
<evidence type="ECO:0000313" key="2">
    <source>
        <dbReference type="EnsemblPlants" id="Kaladp0536s0004.1.v1.1"/>
    </source>
</evidence>
<sequence>MSLKVFCPTGGFESQLQHSLHALCLSLTQDFKKLRAALRQAQLSFCSTQFSLSWISSRMDSKEWAELGYKGHPPLREQKTVIDPKVMESYNELMRKAREASQSQPESSQKNDEQVQGLVRSVHSRANNLLDWEEEINKRAEELNNEEEQLRKKAEGLNNEEEQLQKKGEELNSKEEQLNSKEEVRKKEVYKQDELLWSTEMLGLCRMNQESLQKLRTQVDSLDEEVGKNPSSSQSNAAAGMEIMEMPRTTTALMIPQPATHSHSVVERGDHQGNRPVSSGAAMRPIVPAPLPAYHPTQTVFIPCELRIQVVPLGAQPLVPAAYHSTGPTTPHPQAQMPQPDSGDGRGTSGSTGDRGKGKQHS</sequence>
<evidence type="ECO:0000313" key="3">
    <source>
        <dbReference type="Proteomes" id="UP000594263"/>
    </source>
</evidence>
<keyword evidence="3" id="KW-1185">Reference proteome</keyword>
<feature type="compositionally biased region" description="Basic and acidic residues" evidence="1">
    <location>
        <begin position="145"/>
        <end position="155"/>
    </location>
</feature>
<feature type="compositionally biased region" description="Basic and acidic residues" evidence="1">
    <location>
        <begin position="264"/>
        <end position="273"/>
    </location>
</feature>
<dbReference type="Proteomes" id="UP000594263">
    <property type="component" value="Unplaced"/>
</dbReference>
<dbReference type="AlphaFoldDB" id="A0A7N0VCW2"/>